<gene>
    <name evidence="4" type="ORF">MGWOODY_XGa1400</name>
</gene>
<name>A0A160TSI4_9ZZZZ</name>
<dbReference type="SUPFAM" id="SSF51230">
    <property type="entry name" value="Single hybrid motif"/>
    <property type="match status" value="1"/>
</dbReference>
<dbReference type="GO" id="GO:0006633">
    <property type="term" value="P:fatty acid biosynthetic process"/>
    <property type="evidence" value="ECO:0007669"/>
    <property type="project" value="InterPro"/>
</dbReference>
<evidence type="ECO:0000256" key="2">
    <source>
        <dbReference type="ARBA" id="ARBA00023267"/>
    </source>
</evidence>
<dbReference type="Pfam" id="PF00364">
    <property type="entry name" value="Biotin_lipoyl"/>
    <property type="match status" value="1"/>
</dbReference>
<keyword evidence="2" id="KW-0092">Biotin</keyword>
<dbReference type="AlphaFoldDB" id="A0A160TSI4"/>
<dbReference type="EMBL" id="CZRL01000097">
    <property type="protein sequence ID" value="CUS53373.1"/>
    <property type="molecule type" value="Genomic_DNA"/>
</dbReference>
<dbReference type="Gene3D" id="2.40.50.100">
    <property type="match status" value="1"/>
</dbReference>
<evidence type="ECO:0000259" key="3">
    <source>
        <dbReference type="PROSITE" id="PS50968"/>
    </source>
</evidence>
<dbReference type="NCBIfam" id="TIGR00531">
    <property type="entry name" value="BCCP"/>
    <property type="match status" value="1"/>
</dbReference>
<dbReference type="InterPro" id="IPR000089">
    <property type="entry name" value="Biotin_lipoyl"/>
</dbReference>
<reference evidence="4" key="1">
    <citation type="submission" date="2015-10" db="EMBL/GenBank/DDBJ databases">
        <authorList>
            <person name="Gilbert D.G."/>
        </authorList>
    </citation>
    <scope>NUCLEOTIDE SEQUENCE</scope>
</reference>
<protein>
    <recommendedName>
        <fullName evidence="1">Biotin carboxyl carrier protein of acetyl-CoA carboxylase</fullName>
    </recommendedName>
</protein>
<dbReference type="PANTHER" id="PTHR45266">
    <property type="entry name" value="OXALOACETATE DECARBOXYLASE ALPHA CHAIN"/>
    <property type="match status" value="1"/>
</dbReference>
<organism evidence="4">
    <name type="scientific">hydrothermal vent metagenome</name>
    <dbReference type="NCBI Taxonomy" id="652676"/>
    <lineage>
        <taxon>unclassified sequences</taxon>
        <taxon>metagenomes</taxon>
        <taxon>ecological metagenomes</taxon>
    </lineage>
</organism>
<evidence type="ECO:0000256" key="1">
    <source>
        <dbReference type="ARBA" id="ARBA00017562"/>
    </source>
</evidence>
<dbReference type="InterPro" id="IPR050709">
    <property type="entry name" value="Biotin_Carboxyl_Carrier/Decarb"/>
</dbReference>
<dbReference type="GO" id="GO:0009317">
    <property type="term" value="C:acetyl-CoA carboxylase complex"/>
    <property type="evidence" value="ECO:0007669"/>
    <property type="project" value="InterPro"/>
</dbReference>
<dbReference type="PANTHER" id="PTHR45266:SF3">
    <property type="entry name" value="OXALOACETATE DECARBOXYLASE ALPHA CHAIN"/>
    <property type="match status" value="1"/>
</dbReference>
<dbReference type="InterPro" id="IPR011053">
    <property type="entry name" value="Single_hybrid_motif"/>
</dbReference>
<dbReference type="CDD" id="cd06850">
    <property type="entry name" value="biotinyl_domain"/>
    <property type="match status" value="1"/>
</dbReference>
<dbReference type="GO" id="GO:0003989">
    <property type="term" value="F:acetyl-CoA carboxylase activity"/>
    <property type="evidence" value="ECO:0007669"/>
    <property type="project" value="InterPro"/>
</dbReference>
<accession>A0A160TSI4</accession>
<proteinExistence type="predicted"/>
<dbReference type="PROSITE" id="PS50968">
    <property type="entry name" value="BIOTINYL_LIPOYL"/>
    <property type="match status" value="1"/>
</dbReference>
<feature type="domain" description="Lipoyl-binding" evidence="3">
    <location>
        <begin position="75"/>
        <end position="151"/>
    </location>
</feature>
<sequence>MDIRKVKKLIELLEESELTEIEISEGEESIRLSRSNNGTQVYSVPTQAIPPAPLSTVAEPSLDDRAASVSFPADQVSVVSPMVGTYYASPNPDTPAYVKLGTEVSVGDTLCVIEAMKIFNPVDTESAGIVCKIFKHSGDPVEFGEPLFLIESLSS</sequence>
<dbReference type="PRINTS" id="PR01071">
    <property type="entry name" value="ACOABIOTINCC"/>
</dbReference>
<dbReference type="InterPro" id="IPR001249">
    <property type="entry name" value="AcCoA_biotinCC"/>
</dbReference>
<evidence type="ECO:0000313" key="4">
    <source>
        <dbReference type="EMBL" id="CUS53373.1"/>
    </source>
</evidence>